<keyword evidence="3 6" id="KW-0812">Transmembrane</keyword>
<evidence type="ECO:0000256" key="6">
    <source>
        <dbReference type="SAM" id="Phobius"/>
    </source>
</evidence>
<dbReference type="GO" id="GO:0005886">
    <property type="term" value="C:plasma membrane"/>
    <property type="evidence" value="ECO:0007669"/>
    <property type="project" value="UniProtKB-SubCell"/>
</dbReference>
<evidence type="ECO:0000256" key="4">
    <source>
        <dbReference type="ARBA" id="ARBA00022989"/>
    </source>
</evidence>
<proteinExistence type="predicted"/>
<protein>
    <submittedName>
        <fullName evidence="7">Uncharacterized protein</fullName>
    </submittedName>
</protein>
<comment type="subcellular location">
    <subcellularLocation>
        <location evidence="1">Cell membrane</location>
        <topology evidence="1">Multi-pass membrane protein</topology>
    </subcellularLocation>
</comment>
<evidence type="ECO:0000256" key="5">
    <source>
        <dbReference type="ARBA" id="ARBA00023136"/>
    </source>
</evidence>
<feature type="transmembrane region" description="Helical" evidence="6">
    <location>
        <begin position="78"/>
        <end position="99"/>
    </location>
</feature>
<keyword evidence="2" id="KW-1003">Cell membrane</keyword>
<feature type="transmembrane region" description="Helical" evidence="6">
    <location>
        <begin position="45"/>
        <end position="66"/>
    </location>
</feature>
<reference evidence="7" key="1">
    <citation type="submission" date="2018-02" db="EMBL/GenBank/DDBJ databases">
        <authorList>
            <person name="Cohen D.B."/>
            <person name="Kent A.D."/>
        </authorList>
    </citation>
    <scope>NUCLEOTIDE SEQUENCE</scope>
</reference>
<feature type="transmembrane region" description="Helical" evidence="6">
    <location>
        <begin position="138"/>
        <end position="157"/>
    </location>
</feature>
<gene>
    <name evidence="7" type="ORF">FSB_LOCUS12451</name>
</gene>
<keyword evidence="5 6" id="KW-0472">Membrane</keyword>
<feature type="transmembrane region" description="Helical" evidence="6">
    <location>
        <begin position="18"/>
        <end position="38"/>
    </location>
</feature>
<sequence>MCIVDYTTLYGPTSLRKLLTYPAYSYLTTILIVLEATLEDSLIGFWHALYASIQVVILSTISLWVIGPARLNYAVATAFYGNYILAATGVALSAFVVALPKSTPLRSKQIALGQLVIVYVGTVVHGAQTGVVMHPVHVASNTILGALASVLAMFATLP</sequence>
<evidence type="ECO:0000256" key="1">
    <source>
        <dbReference type="ARBA" id="ARBA00004651"/>
    </source>
</evidence>
<dbReference type="PANTHER" id="PTHR30509:SF34">
    <property type="entry name" value="F3L24.34 PROTEIN"/>
    <property type="match status" value="1"/>
</dbReference>
<name>A0A2N9FCK2_FAGSY</name>
<feature type="transmembrane region" description="Helical" evidence="6">
    <location>
        <begin position="111"/>
        <end position="132"/>
    </location>
</feature>
<keyword evidence="4 6" id="KW-1133">Transmembrane helix</keyword>
<dbReference type="AlphaFoldDB" id="A0A2N9FCK2"/>
<evidence type="ECO:0000256" key="2">
    <source>
        <dbReference type="ARBA" id="ARBA00022475"/>
    </source>
</evidence>
<evidence type="ECO:0000256" key="3">
    <source>
        <dbReference type="ARBA" id="ARBA00022692"/>
    </source>
</evidence>
<evidence type="ECO:0000313" key="7">
    <source>
        <dbReference type="EMBL" id="SPC84569.1"/>
    </source>
</evidence>
<dbReference type="PANTHER" id="PTHR30509">
    <property type="entry name" value="P-HYDROXYBENZOIC ACID EFFLUX PUMP SUBUNIT-RELATED"/>
    <property type="match status" value="1"/>
</dbReference>
<organism evidence="7">
    <name type="scientific">Fagus sylvatica</name>
    <name type="common">Beechnut</name>
    <dbReference type="NCBI Taxonomy" id="28930"/>
    <lineage>
        <taxon>Eukaryota</taxon>
        <taxon>Viridiplantae</taxon>
        <taxon>Streptophyta</taxon>
        <taxon>Embryophyta</taxon>
        <taxon>Tracheophyta</taxon>
        <taxon>Spermatophyta</taxon>
        <taxon>Magnoliopsida</taxon>
        <taxon>eudicotyledons</taxon>
        <taxon>Gunneridae</taxon>
        <taxon>Pentapetalae</taxon>
        <taxon>rosids</taxon>
        <taxon>fabids</taxon>
        <taxon>Fagales</taxon>
        <taxon>Fagaceae</taxon>
        <taxon>Fagus</taxon>
    </lineage>
</organism>
<dbReference type="EMBL" id="OIVN01000719">
    <property type="protein sequence ID" value="SPC84569.1"/>
    <property type="molecule type" value="Genomic_DNA"/>
</dbReference>
<accession>A0A2N9FCK2</accession>